<protein>
    <submittedName>
        <fullName evidence="1">Uncharacterized protein</fullName>
    </submittedName>
</protein>
<reference evidence="1 2" key="1">
    <citation type="submission" date="2020-10" db="EMBL/GenBank/DDBJ databases">
        <title>Phylogeny of dyella-like bacteria.</title>
        <authorList>
            <person name="Fu J."/>
        </authorList>
    </citation>
    <scope>NUCLEOTIDE SEQUENCE [LARGE SCALE GENOMIC DNA]</scope>
    <source>
        <strain evidence="1 2">DHOB09</strain>
    </source>
</reference>
<dbReference type="EMBL" id="CP064030">
    <property type="protein sequence ID" value="QRN52424.1"/>
    <property type="molecule type" value="Genomic_DNA"/>
</dbReference>
<proteinExistence type="predicted"/>
<gene>
    <name evidence="1" type="ORF">ISN74_13155</name>
</gene>
<dbReference type="Proteomes" id="UP000663181">
    <property type="component" value="Chromosome"/>
</dbReference>
<accession>A0ABX7GQ43</accession>
<dbReference type="RefSeq" id="WP_188799672.1">
    <property type="nucleotide sequence ID" value="NZ_BMIZ01000002.1"/>
</dbReference>
<evidence type="ECO:0000313" key="1">
    <source>
        <dbReference type="EMBL" id="QRN52424.1"/>
    </source>
</evidence>
<organism evidence="1 2">
    <name type="scientific">Dyella caseinilytica</name>
    <dbReference type="NCBI Taxonomy" id="1849581"/>
    <lineage>
        <taxon>Bacteria</taxon>
        <taxon>Pseudomonadati</taxon>
        <taxon>Pseudomonadota</taxon>
        <taxon>Gammaproteobacteria</taxon>
        <taxon>Lysobacterales</taxon>
        <taxon>Rhodanobacteraceae</taxon>
        <taxon>Dyella</taxon>
    </lineage>
</organism>
<sequence length="68" mass="7648">MSTAIYPAELFALRRAVRMQSHHGCTTMHIAERIALDALKRLHSRAAALTQATRYLRDTVRLAPKDCA</sequence>
<keyword evidence="2" id="KW-1185">Reference proteome</keyword>
<name>A0ABX7GQ43_9GAMM</name>
<evidence type="ECO:0000313" key="2">
    <source>
        <dbReference type="Proteomes" id="UP000663181"/>
    </source>
</evidence>